<evidence type="ECO:0000313" key="3">
    <source>
        <dbReference type="Proteomes" id="UP000094008"/>
    </source>
</evidence>
<dbReference type="EMBL" id="LZSY01000061">
    <property type="protein sequence ID" value="OBB93674.1"/>
    <property type="molecule type" value="Genomic_DNA"/>
</dbReference>
<reference evidence="3" key="1">
    <citation type="submission" date="2016-06" db="EMBL/GenBank/DDBJ databases">
        <authorList>
            <person name="Sutton G."/>
            <person name="Brinkac L."/>
            <person name="Sanka R."/>
            <person name="Adams M."/>
            <person name="Lau E."/>
            <person name="Mehaffy C."/>
            <person name="Tameris M."/>
            <person name="Hatherill M."/>
            <person name="Hanekom W."/>
            <person name="Mahomed H."/>
            <person name="Mcshane H."/>
        </authorList>
    </citation>
    <scope>NUCLEOTIDE SEQUENCE [LARGE SCALE GENOMIC DNA]</scope>
    <source>
        <strain evidence="3">852002-10433_SCH5171157</strain>
    </source>
</reference>
<dbReference type="Pfam" id="PF18879">
    <property type="entry name" value="EspA_EspE"/>
    <property type="match status" value="1"/>
</dbReference>
<organism evidence="2 3">
    <name type="scientific">Mycolicibacterium peregrinum</name>
    <name type="common">Mycobacterium peregrinum</name>
    <dbReference type="NCBI Taxonomy" id="43304"/>
    <lineage>
        <taxon>Bacteria</taxon>
        <taxon>Bacillati</taxon>
        <taxon>Actinomycetota</taxon>
        <taxon>Actinomycetes</taxon>
        <taxon>Mycobacteriales</taxon>
        <taxon>Mycobacteriaceae</taxon>
        <taxon>Mycolicibacterium</taxon>
    </lineage>
</organism>
<feature type="domain" description="ESX-1 secretion-associated protein EspA/EspE-like" evidence="1">
    <location>
        <begin position="29"/>
        <end position="111"/>
    </location>
</feature>
<evidence type="ECO:0000313" key="2">
    <source>
        <dbReference type="EMBL" id="OBB93674.1"/>
    </source>
</evidence>
<proteinExistence type="predicted"/>
<name>A0A1A0WA66_MYCPR</name>
<comment type="caution">
    <text evidence="2">The sequence shown here is derived from an EMBL/GenBank/DDBJ whole genome shotgun (WGS) entry which is preliminary data.</text>
</comment>
<dbReference type="InterPro" id="IPR043796">
    <property type="entry name" value="ESX-1_EspA/EspE-like"/>
</dbReference>
<gene>
    <name evidence="2" type="ORF">A5779_20660</name>
</gene>
<sequence length="187" mass="20271">MTGAKIAAAAEVPIIQAGLLTMMIMANTCGFGKPDAGGYFDQGSSKYAGLKTEVESAKRPDTWEGDAANEYEARNTEHTKHADELRRLDEMVRDAVKSEAEQNEVTRKMLDRCQTSLGLCIIPAVALNFYLPWGPAASLAFQVASVAATLPPAEWRYLDLIDNSARNATLIRRAGAGYDQVAAQAQF</sequence>
<evidence type="ECO:0000259" key="1">
    <source>
        <dbReference type="Pfam" id="PF18879"/>
    </source>
</evidence>
<accession>A0A1A0WA66</accession>
<dbReference type="AlphaFoldDB" id="A0A1A0WA66"/>
<dbReference type="Proteomes" id="UP000094008">
    <property type="component" value="Unassembled WGS sequence"/>
</dbReference>
<protein>
    <recommendedName>
        <fullName evidence="1">ESX-1 secretion-associated protein EspA/EspE-like domain-containing protein</fullName>
    </recommendedName>
</protein>